<comment type="caution">
    <text evidence="2">The sequence shown here is derived from an EMBL/GenBank/DDBJ whole genome shotgun (WGS) entry which is preliminary data.</text>
</comment>
<evidence type="ECO:0000256" key="1">
    <source>
        <dbReference type="SAM" id="MobiDB-lite"/>
    </source>
</evidence>
<gene>
    <name evidence="2" type="ORF">HNY73_000920</name>
</gene>
<reference evidence="2" key="2">
    <citation type="submission" date="2020-06" db="EMBL/GenBank/DDBJ databases">
        <authorList>
            <person name="Sheffer M."/>
        </authorList>
    </citation>
    <scope>NUCLEOTIDE SEQUENCE</scope>
</reference>
<feature type="region of interest" description="Disordered" evidence="1">
    <location>
        <begin position="93"/>
        <end position="140"/>
    </location>
</feature>
<dbReference type="EMBL" id="JABXBU010000001">
    <property type="protein sequence ID" value="KAF8796560.1"/>
    <property type="molecule type" value="Genomic_DNA"/>
</dbReference>
<name>A0A8T0G3D2_ARGBR</name>
<dbReference type="AlphaFoldDB" id="A0A8T0G3D2"/>
<reference evidence="2" key="1">
    <citation type="journal article" date="2020" name="bioRxiv">
        <title>Chromosome-level reference genome of the European wasp spider Argiope bruennichi: a resource for studies on range expansion and evolutionary adaptation.</title>
        <authorList>
            <person name="Sheffer M.M."/>
            <person name="Hoppe A."/>
            <person name="Krehenwinkel H."/>
            <person name="Uhl G."/>
            <person name="Kuss A.W."/>
            <person name="Jensen L."/>
            <person name="Jensen C."/>
            <person name="Gillespie R.G."/>
            <person name="Hoff K.J."/>
            <person name="Prost S."/>
        </authorList>
    </citation>
    <scope>NUCLEOTIDE SEQUENCE</scope>
</reference>
<evidence type="ECO:0000313" key="3">
    <source>
        <dbReference type="Proteomes" id="UP000807504"/>
    </source>
</evidence>
<sequence length="577" mass="65056">MSEHLTDSNILQSKKTYGRNKNYASLSVYSESFSAFVEELCTEENSAFATSITSSSYSKNKDQEDVNSEFCLFNDEDTDYYISSSNDWISSPNLETASSHSNYQRTRKNQKDRLNNKLYNSEKTFKLPSHEENSNSEADDKEFKSASDFLNLDQATISLKQSSLLSHNNHAGIDVISSDDPVDVLPQKSRTTSTMQVAKPSGLVFDVKKNNAKTPRSIPKRNVSAKNISEAVQEGNIKRSVKAEVKSSITHITSDFHLVGNGTTGKMQSDCDEKQIEKLPFVHSHEQKENAVQSQFFNIPIISAPISQETSPPFIWSSNDNQAVSLGNFEDLAIPGPSTLSNNHSSMESNECNTDIEPVNGSCVLIKKTTTTTTLLENPICHKQEKRPGTLAYLGVTAEQRASDYFQKTENMCILRKQEMADEIFSRHPALRDVTVSEFCSSPRITNTFFDYLDQSVGFPPNYHDVSKGYDFPENFETENLLSVLKDFVHSIIYYLIPKDGPKPLYIPYSRIVNAAVHKMSATEQAIVTLVFRKNFPLDNPFVKLDDMLSKLDFAAMLVIFYEYKRRQIISNLRTET</sequence>
<protein>
    <submittedName>
        <fullName evidence="2">Uncharacterized protein</fullName>
    </submittedName>
</protein>
<keyword evidence="3" id="KW-1185">Reference proteome</keyword>
<organism evidence="2 3">
    <name type="scientific">Argiope bruennichi</name>
    <name type="common">Wasp spider</name>
    <name type="synonym">Aranea bruennichi</name>
    <dbReference type="NCBI Taxonomy" id="94029"/>
    <lineage>
        <taxon>Eukaryota</taxon>
        <taxon>Metazoa</taxon>
        <taxon>Ecdysozoa</taxon>
        <taxon>Arthropoda</taxon>
        <taxon>Chelicerata</taxon>
        <taxon>Arachnida</taxon>
        <taxon>Araneae</taxon>
        <taxon>Araneomorphae</taxon>
        <taxon>Entelegynae</taxon>
        <taxon>Araneoidea</taxon>
        <taxon>Araneidae</taxon>
        <taxon>Argiope</taxon>
    </lineage>
</organism>
<accession>A0A8T0G3D2</accession>
<evidence type="ECO:0000313" key="2">
    <source>
        <dbReference type="EMBL" id="KAF8796560.1"/>
    </source>
</evidence>
<feature type="compositionally biased region" description="Basic and acidic residues" evidence="1">
    <location>
        <begin position="123"/>
        <end position="133"/>
    </location>
</feature>
<feature type="compositionally biased region" description="Polar residues" evidence="1">
    <location>
        <begin position="93"/>
        <end position="104"/>
    </location>
</feature>
<proteinExistence type="predicted"/>
<dbReference type="Proteomes" id="UP000807504">
    <property type="component" value="Unassembled WGS sequence"/>
</dbReference>